<proteinExistence type="predicted"/>
<dbReference type="EMBL" id="WDFR01000002">
    <property type="protein sequence ID" value="KAB6029991.1"/>
    <property type="molecule type" value="Genomic_DNA"/>
</dbReference>
<name>A0A6I0V8Y9_BIFAD</name>
<accession>A0A6I0V8Y9</accession>
<organism evidence="1 2">
    <name type="scientific">Bifidobacterium adolescentis</name>
    <dbReference type="NCBI Taxonomy" id="1680"/>
    <lineage>
        <taxon>Bacteria</taxon>
        <taxon>Bacillati</taxon>
        <taxon>Actinomycetota</taxon>
        <taxon>Actinomycetes</taxon>
        <taxon>Bifidobacteriales</taxon>
        <taxon>Bifidobacteriaceae</taxon>
        <taxon>Bifidobacterium</taxon>
    </lineage>
</organism>
<gene>
    <name evidence="1" type="ORF">GA542_03685</name>
</gene>
<comment type="caution">
    <text evidence="1">The sequence shown here is derived from an EMBL/GenBank/DDBJ whole genome shotgun (WGS) entry which is preliminary data.</text>
</comment>
<evidence type="ECO:0000313" key="1">
    <source>
        <dbReference type="EMBL" id="KAB6029991.1"/>
    </source>
</evidence>
<reference evidence="1 2" key="1">
    <citation type="journal article" date="2019" name="Nat. Med.">
        <title>A library of human gut bacterial isolates paired with longitudinal multiomics data enables mechanistic microbiome research.</title>
        <authorList>
            <person name="Poyet M."/>
            <person name="Groussin M."/>
            <person name="Gibbons S.M."/>
            <person name="Avila-Pacheco J."/>
            <person name="Jiang X."/>
            <person name="Kearney S.M."/>
            <person name="Perrotta A.R."/>
            <person name="Berdy B."/>
            <person name="Zhao S."/>
            <person name="Lieberman T.D."/>
            <person name="Swanson P.K."/>
            <person name="Smith M."/>
            <person name="Roesemann S."/>
            <person name="Alexander J.E."/>
            <person name="Rich S.A."/>
            <person name="Livny J."/>
            <person name="Vlamakis H."/>
            <person name="Clish C."/>
            <person name="Bullock K."/>
            <person name="Deik A."/>
            <person name="Scott J."/>
            <person name="Pierce K.A."/>
            <person name="Xavier R.J."/>
            <person name="Alm E.J."/>
        </authorList>
    </citation>
    <scope>NUCLEOTIDE SEQUENCE [LARGE SCALE GENOMIC DNA]</scope>
    <source>
        <strain evidence="1 2">BIOML-A26</strain>
    </source>
</reference>
<sequence length="96" mass="10724">MSGRYSLPDGIGVPYYVPVSDTESDLHVQVGDRFYGFVRESRLFDGRCEYTPLALVGGYYEPVDDTRYPTLPEALAALADHLGDEDLKHRLKGELA</sequence>
<dbReference type="Proteomes" id="UP000470926">
    <property type="component" value="Unassembled WGS sequence"/>
</dbReference>
<evidence type="ECO:0000313" key="2">
    <source>
        <dbReference type="Proteomes" id="UP000470926"/>
    </source>
</evidence>
<protein>
    <submittedName>
        <fullName evidence="1">Uncharacterized protein</fullName>
    </submittedName>
</protein>
<dbReference type="AlphaFoldDB" id="A0A6I0V8Y9"/>